<dbReference type="EMBL" id="JBBNAE010000001">
    <property type="protein sequence ID" value="KAK9152730.1"/>
    <property type="molecule type" value="Genomic_DNA"/>
</dbReference>
<evidence type="ECO:0000256" key="1">
    <source>
        <dbReference type="SAM" id="MobiDB-lite"/>
    </source>
</evidence>
<feature type="compositionally biased region" description="Acidic residues" evidence="1">
    <location>
        <begin position="171"/>
        <end position="181"/>
    </location>
</feature>
<organism evidence="2 3">
    <name type="scientific">Stephania japonica</name>
    <dbReference type="NCBI Taxonomy" id="461633"/>
    <lineage>
        <taxon>Eukaryota</taxon>
        <taxon>Viridiplantae</taxon>
        <taxon>Streptophyta</taxon>
        <taxon>Embryophyta</taxon>
        <taxon>Tracheophyta</taxon>
        <taxon>Spermatophyta</taxon>
        <taxon>Magnoliopsida</taxon>
        <taxon>Ranunculales</taxon>
        <taxon>Menispermaceae</taxon>
        <taxon>Menispermoideae</taxon>
        <taxon>Cissampelideae</taxon>
        <taxon>Stephania</taxon>
    </lineage>
</organism>
<comment type="caution">
    <text evidence="2">The sequence shown here is derived from an EMBL/GenBank/DDBJ whole genome shotgun (WGS) entry which is preliminary data.</text>
</comment>
<accession>A0AAP0KK64</accession>
<name>A0AAP0KK64_9MAGN</name>
<dbReference type="Proteomes" id="UP001417504">
    <property type="component" value="Unassembled WGS sequence"/>
</dbReference>
<proteinExistence type="predicted"/>
<dbReference type="AlphaFoldDB" id="A0AAP0KK64"/>
<gene>
    <name evidence="2" type="ORF">Sjap_000210</name>
</gene>
<feature type="region of interest" description="Disordered" evidence="1">
    <location>
        <begin position="160"/>
        <end position="181"/>
    </location>
</feature>
<keyword evidence="3" id="KW-1185">Reference proteome</keyword>
<sequence>MKRGNILLQFYACGEIVKVSQRIEYSRPLSMNLILKFGASKHELMDHVHNTFGISSTETLIMMTYHHVITHLSGSQYFIPVSLQYETHFELMWSTVSNLPLSAMVDIYLTLEPIEHFQNSTMHSQVVEENVGMTCPTSMMERLQMQSPIGDIVQDRFVTPINGDISAPNDDPNEEDDNDID</sequence>
<evidence type="ECO:0000313" key="3">
    <source>
        <dbReference type="Proteomes" id="UP001417504"/>
    </source>
</evidence>
<evidence type="ECO:0000313" key="2">
    <source>
        <dbReference type="EMBL" id="KAK9152730.1"/>
    </source>
</evidence>
<reference evidence="2 3" key="1">
    <citation type="submission" date="2024-01" db="EMBL/GenBank/DDBJ databases">
        <title>Genome assemblies of Stephania.</title>
        <authorList>
            <person name="Yang L."/>
        </authorList>
    </citation>
    <scope>NUCLEOTIDE SEQUENCE [LARGE SCALE GENOMIC DNA]</scope>
    <source>
        <strain evidence="2">QJT</strain>
        <tissue evidence="2">Leaf</tissue>
    </source>
</reference>
<protein>
    <submittedName>
        <fullName evidence="2">Uncharacterized protein</fullName>
    </submittedName>
</protein>